<dbReference type="SUPFAM" id="SSF53448">
    <property type="entry name" value="Nucleotide-diphospho-sugar transferases"/>
    <property type="match status" value="1"/>
</dbReference>
<comment type="similarity">
    <text evidence="1">Belongs to the glycosyltransferase 2 family.</text>
</comment>
<name>A0AAU4JWS5_9NOCA</name>
<proteinExistence type="inferred from homology"/>
<dbReference type="InterPro" id="IPR029044">
    <property type="entry name" value="Nucleotide-diphossugar_trans"/>
</dbReference>
<gene>
    <name evidence="3" type="ORF">OG579_10590</name>
</gene>
<sequence length="232" mass="24288">MDTPACTTPAVAATVTVVIPCRDEARSLPDVLARMPEGYHPLVVDNGSTDGTAEVATAHGAVVVYQPVPGYGSAVHAGVLAAGTDIVCTIDGDGSMDPADLKALVALLDGGADLAVGCRKPVERGVWPLHSRLGTLWAARRLRRTLGIDVHDIGPMRAARRNRLLELTIEDMRFGYPVELLARAADAGWTIAETDVSYRPRTAGTSKVSGSFVGSARAARDFLGALSSGTRS</sequence>
<dbReference type="PANTHER" id="PTHR48090">
    <property type="entry name" value="UNDECAPRENYL-PHOSPHATE 4-DEOXY-4-FORMAMIDO-L-ARABINOSE TRANSFERASE-RELATED"/>
    <property type="match status" value="1"/>
</dbReference>
<dbReference type="Pfam" id="PF00535">
    <property type="entry name" value="Glycos_transf_2"/>
    <property type="match status" value="1"/>
</dbReference>
<dbReference type="RefSeq" id="WP_328855904.1">
    <property type="nucleotide sequence ID" value="NZ_CP108021.1"/>
</dbReference>
<dbReference type="EMBL" id="CP108021">
    <property type="protein sequence ID" value="WUM18213.1"/>
    <property type="molecule type" value="Genomic_DNA"/>
</dbReference>
<evidence type="ECO:0000313" key="4">
    <source>
        <dbReference type="Proteomes" id="UP001432128"/>
    </source>
</evidence>
<protein>
    <submittedName>
        <fullName evidence="3">Glycosyltransferase family 2 protein</fullName>
    </submittedName>
</protein>
<dbReference type="InterPro" id="IPR001173">
    <property type="entry name" value="Glyco_trans_2-like"/>
</dbReference>
<dbReference type="KEGG" id="whr:OG579_10590"/>
<organism evidence="3 4">
    <name type="scientific">Williamsia herbipolensis</name>
    <dbReference type="NCBI Taxonomy" id="1603258"/>
    <lineage>
        <taxon>Bacteria</taxon>
        <taxon>Bacillati</taxon>
        <taxon>Actinomycetota</taxon>
        <taxon>Actinomycetes</taxon>
        <taxon>Mycobacteriales</taxon>
        <taxon>Nocardiaceae</taxon>
        <taxon>Williamsia</taxon>
    </lineage>
</organism>
<dbReference type="Gene3D" id="3.90.550.10">
    <property type="entry name" value="Spore Coat Polysaccharide Biosynthesis Protein SpsA, Chain A"/>
    <property type="match status" value="1"/>
</dbReference>
<dbReference type="Proteomes" id="UP001432128">
    <property type="component" value="Chromosome"/>
</dbReference>
<evidence type="ECO:0000313" key="3">
    <source>
        <dbReference type="EMBL" id="WUM18213.1"/>
    </source>
</evidence>
<evidence type="ECO:0000256" key="1">
    <source>
        <dbReference type="ARBA" id="ARBA00006739"/>
    </source>
</evidence>
<reference evidence="3 4" key="1">
    <citation type="submission" date="2022-10" db="EMBL/GenBank/DDBJ databases">
        <title>The complete genomes of actinobacterial strains from the NBC collection.</title>
        <authorList>
            <person name="Joergensen T.S."/>
            <person name="Alvarez Arevalo M."/>
            <person name="Sterndorff E.B."/>
            <person name="Faurdal D."/>
            <person name="Vuksanovic O."/>
            <person name="Mourched A.-S."/>
            <person name="Charusanti P."/>
            <person name="Shaw S."/>
            <person name="Blin K."/>
            <person name="Weber T."/>
        </authorList>
    </citation>
    <scope>NUCLEOTIDE SEQUENCE [LARGE SCALE GENOMIC DNA]</scope>
    <source>
        <strain evidence="3 4">NBC_00319</strain>
    </source>
</reference>
<evidence type="ECO:0000259" key="2">
    <source>
        <dbReference type="Pfam" id="PF00535"/>
    </source>
</evidence>
<keyword evidence="4" id="KW-1185">Reference proteome</keyword>
<feature type="domain" description="Glycosyltransferase 2-like" evidence="2">
    <location>
        <begin position="16"/>
        <end position="162"/>
    </location>
</feature>
<accession>A0AAU4JWS5</accession>
<dbReference type="InterPro" id="IPR050256">
    <property type="entry name" value="Glycosyltransferase_2"/>
</dbReference>
<dbReference type="PANTHER" id="PTHR48090:SF7">
    <property type="entry name" value="RFBJ PROTEIN"/>
    <property type="match status" value="1"/>
</dbReference>
<dbReference type="CDD" id="cd04179">
    <property type="entry name" value="DPM_DPG-synthase_like"/>
    <property type="match status" value="1"/>
</dbReference>
<dbReference type="AlphaFoldDB" id="A0AAU4JWS5"/>